<accession>A0AAX0WVG3</accession>
<evidence type="ECO:0000313" key="1">
    <source>
        <dbReference type="EMBL" id="PNL62287.1"/>
    </source>
</evidence>
<name>A0AAX0WVG3_9GAMM</name>
<protein>
    <submittedName>
        <fullName evidence="1">Uncharacterized protein</fullName>
    </submittedName>
</protein>
<dbReference type="EMBL" id="NBTX02000004">
    <property type="protein sequence ID" value="PNL62287.1"/>
    <property type="molecule type" value="Genomic_DNA"/>
</dbReference>
<dbReference type="AlphaFoldDB" id="A0AAX0WVG3"/>
<proteinExistence type="predicted"/>
<gene>
    <name evidence="1" type="ORF">A6J39_014290</name>
</gene>
<dbReference type="Proteomes" id="UP000192511">
    <property type="component" value="Unassembled WGS sequence"/>
</dbReference>
<keyword evidence="2" id="KW-1185">Reference proteome</keyword>
<sequence length="71" mass="8521">MLLDYALKKRRGFARLVLMINKTVMKQRITWRQTFFPPQHNVAVQRNKIKKNIALIPRDELIIRFNSTPDK</sequence>
<reference evidence="1" key="1">
    <citation type="submission" date="2017-12" db="EMBL/GenBank/DDBJ databases">
        <title>FDA dAtabase for Regulatory Grade micrObial Sequences (FDA-ARGOS): Supporting development and validation of Infectious Disease Dx tests.</title>
        <authorList>
            <person name="Kerrigan L."/>
            <person name="Tallon L.J."/>
            <person name="Sadzewicz L."/>
            <person name="Sengamalay N."/>
            <person name="Ott S."/>
            <person name="Godinez A."/>
            <person name="Nagaraj S."/>
            <person name="Vavikolanu K."/>
            <person name="Vyas G."/>
            <person name="Nadendla S."/>
            <person name="Aluvathingal J."/>
            <person name="Sichtig H."/>
        </authorList>
    </citation>
    <scope>NUCLEOTIDE SEQUENCE [LARGE SCALE GENOMIC DNA]</scope>
    <source>
        <strain evidence="1">FDAARGOS_200</strain>
    </source>
</reference>
<organism evidence="1 2">
    <name type="scientific">Legionella anisa</name>
    <dbReference type="NCBI Taxonomy" id="28082"/>
    <lineage>
        <taxon>Bacteria</taxon>
        <taxon>Pseudomonadati</taxon>
        <taxon>Pseudomonadota</taxon>
        <taxon>Gammaproteobacteria</taxon>
        <taxon>Legionellales</taxon>
        <taxon>Legionellaceae</taxon>
        <taxon>Legionella</taxon>
    </lineage>
</organism>
<evidence type="ECO:0000313" key="2">
    <source>
        <dbReference type="Proteomes" id="UP000192511"/>
    </source>
</evidence>
<comment type="caution">
    <text evidence="1">The sequence shown here is derived from an EMBL/GenBank/DDBJ whole genome shotgun (WGS) entry which is preliminary data.</text>
</comment>